<keyword evidence="3" id="KW-1185">Reference proteome</keyword>
<feature type="transmembrane region" description="Helical" evidence="1">
    <location>
        <begin position="14"/>
        <end position="31"/>
    </location>
</feature>
<protein>
    <submittedName>
        <fullName evidence="2">Uncharacterized protein</fullName>
    </submittedName>
</protein>
<evidence type="ECO:0000313" key="3">
    <source>
        <dbReference type="Proteomes" id="UP000230069"/>
    </source>
</evidence>
<sequence>MGRGVIGDKWSNRILWLCALGSAVGLWMVGVERQAQNRERMLRAMESGEDGESGEA</sequence>
<accession>A0A2G5DG72</accession>
<name>A0A2G5DG72_AQUCA</name>
<dbReference type="STRING" id="218851.A0A2G5DG72"/>
<dbReference type="Proteomes" id="UP000230069">
    <property type="component" value="Unassembled WGS sequence"/>
</dbReference>
<evidence type="ECO:0000313" key="2">
    <source>
        <dbReference type="EMBL" id="PIA42531.1"/>
    </source>
</evidence>
<dbReference type="EMBL" id="KZ305037">
    <property type="protein sequence ID" value="PIA42532.1"/>
    <property type="molecule type" value="Genomic_DNA"/>
</dbReference>
<keyword evidence="1" id="KW-0472">Membrane</keyword>
<organism evidence="2 3">
    <name type="scientific">Aquilegia coerulea</name>
    <name type="common">Rocky mountain columbine</name>
    <dbReference type="NCBI Taxonomy" id="218851"/>
    <lineage>
        <taxon>Eukaryota</taxon>
        <taxon>Viridiplantae</taxon>
        <taxon>Streptophyta</taxon>
        <taxon>Embryophyta</taxon>
        <taxon>Tracheophyta</taxon>
        <taxon>Spermatophyta</taxon>
        <taxon>Magnoliopsida</taxon>
        <taxon>Ranunculales</taxon>
        <taxon>Ranunculaceae</taxon>
        <taxon>Thalictroideae</taxon>
        <taxon>Aquilegia</taxon>
    </lineage>
</organism>
<proteinExistence type="predicted"/>
<dbReference type="FunCoup" id="A0A2G5DG72">
    <property type="interactions" value="239"/>
</dbReference>
<dbReference type="OrthoDB" id="1660066at2759"/>
<dbReference type="AlphaFoldDB" id="A0A2G5DG72"/>
<keyword evidence="1" id="KW-1133">Transmembrane helix</keyword>
<dbReference type="EMBL" id="KZ305037">
    <property type="protein sequence ID" value="PIA42531.1"/>
    <property type="molecule type" value="Genomic_DNA"/>
</dbReference>
<gene>
    <name evidence="2" type="ORF">AQUCO_02000168v1</name>
</gene>
<reference evidence="2 3" key="1">
    <citation type="submission" date="2017-09" db="EMBL/GenBank/DDBJ databases">
        <title>WGS assembly of Aquilegia coerulea Goldsmith.</title>
        <authorList>
            <person name="Hodges S."/>
            <person name="Kramer E."/>
            <person name="Nordborg M."/>
            <person name="Tomkins J."/>
            <person name="Borevitz J."/>
            <person name="Derieg N."/>
            <person name="Yan J."/>
            <person name="Mihaltcheva S."/>
            <person name="Hayes R.D."/>
            <person name="Rokhsar D."/>
        </authorList>
    </citation>
    <scope>NUCLEOTIDE SEQUENCE [LARGE SCALE GENOMIC DNA]</scope>
    <source>
        <strain evidence="3">cv. Goldsmith</strain>
    </source>
</reference>
<keyword evidence="1" id="KW-0812">Transmembrane</keyword>
<evidence type="ECO:0000256" key="1">
    <source>
        <dbReference type="SAM" id="Phobius"/>
    </source>
</evidence>